<dbReference type="AlphaFoldDB" id="A0AAF0F5I0"/>
<evidence type="ECO:0000313" key="10">
    <source>
        <dbReference type="EMBL" id="WFD41180.1"/>
    </source>
</evidence>
<evidence type="ECO:0000256" key="7">
    <source>
        <dbReference type="ARBA" id="ARBA00023136"/>
    </source>
</evidence>
<keyword evidence="5" id="KW-0256">Endoplasmic reticulum</keyword>
<feature type="transmembrane region" description="Helical" evidence="9">
    <location>
        <begin position="85"/>
        <end position="108"/>
    </location>
</feature>
<evidence type="ECO:0000256" key="5">
    <source>
        <dbReference type="ARBA" id="ARBA00022824"/>
    </source>
</evidence>
<dbReference type="PANTHER" id="PTHR19315">
    <property type="entry name" value="ER MEMBRANE PROTEIN COMPLEX SUBUNIT 4"/>
    <property type="match status" value="1"/>
</dbReference>
<evidence type="ECO:0000256" key="3">
    <source>
        <dbReference type="ARBA" id="ARBA00020820"/>
    </source>
</evidence>
<dbReference type="EMBL" id="CP119966">
    <property type="protein sequence ID" value="WFD41180.1"/>
    <property type="molecule type" value="Genomic_DNA"/>
</dbReference>
<reference evidence="10" key="1">
    <citation type="submission" date="2023-03" db="EMBL/GenBank/DDBJ databases">
        <title>Mating type loci evolution in Malassezia.</title>
        <authorList>
            <person name="Coelho M.A."/>
        </authorList>
    </citation>
    <scope>NUCLEOTIDE SEQUENCE</scope>
    <source>
        <strain evidence="10">CBS 9431</strain>
    </source>
</reference>
<comment type="similarity">
    <text evidence="2 8">Belongs to the EMC4 family.</text>
</comment>
<dbReference type="RefSeq" id="XP_060124077.1">
    <property type="nucleotide sequence ID" value="XM_060268094.1"/>
</dbReference>
<sequence length="180" mass="19757">MARSDSASPLAAWTLGYDKITPKHTKLANVPDVMIGYTDPKTLVKQDKNAPVANKPIDASAIQVSKAWEAAMAPAKSIPMNLMMLYMSGNGVQIFSMMVVYMTVVNPLKGITTVNTVFAPYRSEKHSVLPQMLLFVACQLACTAIGLYKCWSMGLLPTESSDWLAWYKAPQPLEWTPTLA</sequence>
<comment type="subcellular location">
    <subcellularLocation>
        <location evidence="1">Endoplasmic reticulum membrane</location>
        <topology evidence="1">Multi-pass membrane protein</topology>
    </subcellularLocation>
</comment>
<evidence type="ECO:0000313" key="11">
    <source>
        <dbReference type="Proteomes" id="UP001217754"/>
    </source>
</evidence>
<proteinExistence type="inferred from homology"/>
<keyword evidence="4 9" id="KW-0812">Transmembrane</keyword>
<evidence type="ECO:0000256" key="9">
    <source>
        <dbReference type="SAM" id="Phobius"/>
    </source>
</evidence>
<keyword evidence="7 8" id="KW-0472">Membrane</keyword>
<dbReference type="GO" id="GO:0005789">
    <property type="term" value="C:endoplasmic reticulum membrane"/>
    <property type="evidence" value="ECO:0007669"/>
    <property type="project" value="UniProtKB-SubCell"/>
</dbReference>
<dbReference type="Proteomes" id="UP001217754">
    <property type="component" value="Chromosome 9"/>
</dbReference>
<gene>
    <name evidence="10" type="ORF">MJAP1_004175</name>
</gene>
<dbReference type="PIRSF" id="PIRSF017207">
    <property type="entry name" value="UCP017207_TM-p85"/>
    <property type="match status" value="1"/>
</dbReference>
<evidence type="ECO:0000256" key="1">
    <source>
        <dbReference type="ARBA" id="ARBA00004477"/>
    </source>
</evidence>
<protein>
    <recommendedName>
        <fullName evidence="3 8">ER membrane protein complex subunit 4</fullName>
    </recommendedName>
</protein>
<evidence type="ECO:0000256" key="4">
    <source>
        <dbReference type="ARBA" id="ARBA00022692"/>
    </source>
</evidence>
<name>A0AAF0F5I0_9BASI</name>
<accession>A0AAF0F5I0</accession>
<evidence type="ECO:0000256" key="6">
    <source>
        <dbReference type="ARBA" id="ARBA00022989"/>
    </source>
</evidence>
<keyword evidence="11" id="KW-1185">Reference proteome</keyword>
<evidence type="ECO:0000256" key="2">
    <source>
        <dbReference type="ARBA" id="ARBA00007715"/>
    </source>
</evidence>
<dbReference type="Pfam" id="PF06417">
    <property type="entry name" value="EMC4"/>
    <property type="match status" value="1"/>
</dbReference>
<keyword evidence="6 9" id="KW-1133">Transmembrane helix</keyword>
<feature type="transmembrane region" description="Helical" evidence="9">
    <location>
        <begin position="128"/>
        <end position="148"/>
    </location>
</feature>
<organism evidence="10 11">
    <name type="scientific">Malassezia japonica</name>
    <dbReference type="NCBI Taxonomy" id="223818"/>
    <lineage>
        <taxon>Eukaryota</taxon>
        <taxon>Fungi</taxon>
        <taxon>Dikarya</taxon>
        <taxon>Basidiomycota</taxon>
        <taxon>Ustilaginomycotina</taxon>
        <taxon>Malasseziomycetes</taxon>
        <taxon>Malasseziales</taxon>
        <taxon>Malasseziaceae</taxon>
        <taxon>Malassezia</taxon>
    </lineage>
</organism>
<dbReference type="InterPro" id="IPR009445">
    <property type="entry name" value="TMEM85/Emc4"/>
</dbReference>
<evidence type="ECO:0000256" key="8">
    <source>
        <dbReference type="PIRNR" id="PIRNR017207"/>
    </source>
</evidence>
<dbReference type="GeneID" id="85227826"/>